<evidence type="ECO:0000313" key="7">
    <source>
        <dbReference type="Proteomes" id="UP000694701"/>
    </source>
</evidence>
<dbReference type="PANTHER" id="PTHR15371">
    <property type="entry name" value="TIM23"/>
    <property type="match status" value="1"/>
</dbReference>
<dbReference type="GO" id="GO:0030150">
    <property type="term" value="P:protein import into mitochondrial matrix"/>
    <property type="evidence" value="ECO:0007669"/>
    <property type="project" value="TreeGrafter"/>
</dbReference>
<dbReference type="AlphaFoldDB" id="A0A8C2DJG5"/>
<keyword evidence="3" id="KW-1133">Transmembrane helix</keyword>
<keyword evidence="4" id="KW-0472">Membrane</keyword>
<evidence type="ECO:0000256" key="4">
    <source>
        <dbReference type="ARBA" id="ARBA00023136"/>
    </source>
</evidence>
<evidence type="ECO:0000256" key="2">
    <source>
        <dbReference type="ARBA" id="ARBA00022692"/>
    </source>
</evidence>
<accession>A0A8C2DJG5</accession>
<evidence type="ECO:0000313" key="6">
    <source>
        <dbReference type="Ensembl" id="ENSCCRP00020027737.1"/>
    </source>
</evidence>
<dbReference type="Ensembl" id="ENSCCRT00020030409.1">
    <property type="protein sequence ID" value="ENSCCRP00020027737.1"/>
    <property type="gene ID" value="ENSCCRG00020012719.1"/>
</dbReference>
<dbReference type="PANTHER" id="PTHR15371:SF37">
    <property type="entry name" value="MITOCHONDRIAL IMPORT INNER MEMBRANE TRANSLOCASE SUBUNIT TIM23"/>
    <property type="match status" value="1"/>
</dbReference>
<protein>
    <submittedName>
        <fullName evidence="6">Uncharacterized protein</fullName>
    </submittedName>
</protein>
<name>A0A8C2DJG5_CYPCA</name>
<proteinExistence type="predicted"/>
<evidence type="ECO:0000256" key="1">
    <source>
        <dbReference type="ARBA" id="ARBA00004141"/>
    </source>
</evidence>
<organism evidence="6 7">
    <name type="scientific">Cyprinus carpio</name>
    <name type="common">Common carp</name>
    <dbReference type="NCBI Taxonomy" id="7962"/>
    <lineage>
        <taxon>Eukaryota</taxon>
        <taxon>Metazoa</taxon>
        <taxon>Chordata</taxon>
        <taxon>Craniata</taxon>
        <taxon>Vertebrata</taxon>
        <taxon>Euteleostomi</taxon>
        <taxon>Actinopterygii</taxon>
        <taxon>Neopterygii</taxon>
        <taxon>Teleostei</taxon>
        <taxon>Ostariophysi</taxon>
        <taxon>Cypriniformes</taxon>
        <taxon>Cyprinidae</taxon>
        <taxon>Cyprininae</taxon>
        <taxon>Cyprinus</taxon>
    </lineage>
</organism>
<reference evidence="6" key="1">
    <citation type="submission" date="2025-08" db="UniProtKB">
        <authorList>
            <consortium name="Ensembl"/>
        </authorList>
    </citation>
    <scope>IDENTIFICATION</scope>
</reference>
<feature type="region of interest" description="Disordered" evidence="5">
    <location>
        <begin position="96"/>
        <end position="123"/>
    </location>
</feature>
<dbReference type="GO" id="GO:0005744">
    <property type="term" value="C:TIM23 mitochondrial import inner membrane translocase complex"/>
    <property type="evidence" value="ECO:0007669"/>
    <property type="project" value="TreeGrafter"/>
</dbReference>
<dbReference type="Proteomes" id="UP000694701">
    <property type="component" value="Unplaced"/>
</dbReference>
<dbReference type="InterPro" id="IPR045238">
    <property type="entry name" value="Tim23-like"/>
</dbReference>
<dbReference type="GO" id="GO:0008320">
    <property type="term" value="F:protein transmembrane transporter activity"/>
    <property type="evidence" value="ECO:0007669"/>
    <property type="project" value="TreeGrafter"/>
</dbReference>
<sequence length="123" mass="13219">MSVMIMCPQDTDEFILSTGANKTRGLCCITGAVFGAVNGFRMGLSETRIMAWSKPRNVQILCMVTRQGATWANTLGSVALLYSAFGVILEKARGAEQHHCSAPPDQSAPTARPHESEGSPDVY</sequence>
<keyword evidence="2" id="KW-0812">Transmembrane</keyword>
<dbReference type="Pfam" id="PF02466">
    <property type="entry name" value="Tim17"/>
    <property type="match status" value="1"/>
</dbReference>
<evidence type="ECO:0000256" key="5">
    <source>
        <dbReference type="SAM" id="MobiDB-lite"/>
    </source>
</evidence>
<evidence type="ECO:0000256" key="3">
    <source>
        <dbReference type="ARBA" id="ARBA00022989"/>
    </source>
</evidence>
<comment type="subcellular location">
    <subcellularLocation>
        <location evidence="1">Membrane</location>
        <topology evidence="1">Multi-pass membrane protein</topology>
    </subcellularLocation>
</comment>